<organism evidence="7 9">
    <name type="scientific">Clostridium tepidum</name>
    <dbReference type="NCBI Taxonomy" id="1962263"/>
    <lineage>
        <taxon>Bacteria</taxon>
        <taxon>Bacillati</taxon>
        <taxon>Bacillota</taxon>
        <taxon>Clostridia</taxon>
        <taxon>Eubacteriales</taxon>
        <taxon>Clostridiaceae</taxon>
        <taxon>Clostridium</taxon>
    </lineage>
</organism>
<dbReference type="GO" id="GO:0005524">
    <property type="term" value="F:ATP binding"/>
    <property type="evidence" value="ECO:0007669"/>
    <property type="project" value="UniProtKB-KW"/>
</dbReference>
<dbReference type="Proteomes" id="UP000190206">
    <property type="component" value="Unassembled WGS sequence"/>
</dbReference>
<dbReference type="Pfam" id="PF04073">
    <property type="entry name" value="tRNA_edit"/>
    <property type="match status" value="1"/>
</dbReference>
<dbReference type="STRING" id="1962263.BS637_12905"/>
<dbReference type="PANTHER" id="PTHR42753:SF2">
    <property type="entry name" value="PROLINE--TRNA LIGASE"/>
    <property type="match status" value="1"/>
</dbReference>
<dbReference type="RefSeq" id="WP_078025201.1">
    <property type="nucleotide sequence ID" value="NZ_JADPGM010000008.1"/>
</dbReference>
<keyword evidence="8" id="KW-1185">Reference proteome</keyword>
<evidence type="ECO:0000313" key="6">
    <source>
        <dbReference type="EMBL" id="OOO61318.1"/>
    </source>
</evidence>
<dbReference type="GO" id="GO:0004827">
    <property type="term" value="F:proline-tRNA ligase activity"/>
    <property type="evidence" value="ECO:0007669"/>
    <property type="project" value="TreeGrafter"/>
</dbReference>
<dbReference type="Gene3D" id="3.40.50.800">
    <property type="entry name" value="Anticodon-binding domain"/>
    <property type="match status" value="1"/>
</dbReference>
<dbReference type="InterPro" id="IPR036754">
    <property type="entry name" value="YbaK/aa-tRNA-synt-asso_dom_sf"/>
</dbReference>
<dbReference type="Pfam" id="PF03129">
    <property type="entry name" value="HGTP_anticodon"/>
    <property type="match status" value="1"/>
</dbReference>
<dbReference type="CDD" id="cd00861">
    <property type="entry name" value="ProRS_anticodon_short"/>
    <property type="match status" value="1"/>
</dbReference>
<dbReference type="Proteomes" id="UP000190256">
    <property type="component" value="Unassembled WGS sequence"/>
</dbReference>
<keyword evidence="3" id="KW-0030">Aminoacyl-tRNA synthetase</keyword>
<dbReference type="OrthoDB" id="9809052at2"/>
<dbReference type="AlphaFoldDB" id="A0A1S9I1I1"/>
<feature type="domain" description="Anticodon-binding" evidence="4">
    <location>
        <begin position="450"/>
        <end position="540"/>
    </location>
</feature>
<keyword evidence="2" id="KW-0547">Nucleotide-binding</keyword>
<accession>A0A1S9I1I1</accession>
<sequence>MELSKVLVRTLREYPAEVEMESQKLLLKGGLTTKISSGLYGFTPLGYSFLQNIQNVIESNFKKIGASQISIPHVNNFEDIGKKNNEHISNYDDEISKFISFLKNSVTSYKQLPLFLYDNNIKTNHKFKNNLGIMCGKEELKEYFYMVLDEENDEFNKEQLIKLYKDIFELLNLQYCTVEDKIDGSVRFIIYNNIGDSYIVACRKCNYGNEINRALTMPENNIEKDLKELKKIETPDIRTIDQLGEFFKVPYNKLAKTIIYECDDNSIVAVMVRGDRDINEFKVIQNLSNITNLKLAGEDVVKQVTNADIGFAGPINLAVDKILVDEEVTKMNNFIVGANETGYHYENVNYERDFNGIVGDFRKIHKDSKCILCGNKLENNTGFVLGEIKKIETTLIKNESATFIDDKGKNKPFIIYKGFMDIYKIISLIIEQNKDELGIIWPTEASAFKVIITIANVKDEQQLKIAEEIYNNLINNGISTILDDRKERAGAKFKDAELWGIPIRITIGKNIKDNNVEIKLRNSEEKREIPIDQLQKSIKCLLGIS</sequence>
<dbReference type="InterPro" id="IPR044140">
    <property type="entry name" value="ProRS_anticodon_short"/>
</dbReference>
<keyword evidence="1" id="KW-0963">Cytoplasm</keyword>
<dbReference type="GO" id="GO:0006433">
    <property type="term" value="P:prolyl-tRNA aminoacylation"/>
    <property type="evidence" value="ECO:0007669"/>
    <property type="project" value="TreeGrafter"/>
</dbReference>
<dbReference type="InterPro" id="IPR007214">
    <property type="entry name" value="YbaK/aa-tRNA-synth-assoc-dom"/>
</dbReference>
<dbReference type="Gene3D" id="3.30.930.10">
    <property type="entry name" value="Bira Bifunctional Protein, Domain 2"/>
    <property type="match status" value="1"/>
</dbReference>
<evidence type="ECO:0000256" key="3">
    <source>
        <dbReference type="ARBA" id="ARBA00023146"/>
    </source>
</evidence>
<evidence type="ECO:0000313" key="7">
    <source>
        <dbReference type="EMBL" id="OOO64128.1"/>
    </source>
</evidence>
<dbReference type="SUPFAM" id="SSF55681">
    <property type="entry name" value="Class II aaRS and biotin synthetases"/>
    <property type="match status" value="1"/>
</dbReference>
<dbReference type="EMBL" id="MRAE01000037">
    <property type="protein sequence ID" value="OOO64128.1"/>
    <property type="molecule type" value="Genomic_DNA"/>
</dbReference>
<dbReference type="SUPFAM" id="SSF52954">
    <property type="entry name" value="Class II aaRS ABD-related"/>
    <property type="match status" value="1"/>
</dbReference>
<evidence type="ECO:0000259" key="4">
    <source>
        <dbReference type="Pfam" id="PF03129"/>
    </source>
</evidence>
<evidence type="ECO:0000259" key="5">
    <source>
        <dbReference type="Pfam" id="PF04073"/>
    </source>
</evidence>
<evidence type="ECO:0000256" key="1">
    <source>
        <dbReference type="ARBA" id="ARBA00022490"/>
    </source>
</evidence>
<dbReference type="SUPFAM" id="SSF55826">
    <property type="entry name" value="YbaK/ProRS associated domain"/>
    <property type="match status" value="1"/>
</dbReference>
<comment type="caution">
    <text evidence="7">The sequence shown here is derived from an EMBL/GenBank/DDBJ whole genome shotgun (WGS) entry which is preliminary data.</text>
</comment>
<evidence type="ECO:0000256" key="2">
    <source>
        <dbReference type="ARBA" id="ARBA00022840"/>
    </source>
</evidence>
<dbReference type="GO" id="GO:0016740">
    <property type="term" value="F:transferase activity"/>
    <property type="evidence" value="ECO:0007669"/>
    <property type="project" value="UniProtKB-ARBA"/>
</dbReference>
<proteinExistence type="predicted"/>
<dbReference type="Gene3D" id="3.90.960.10">
    <property type="entry name" value="YbaK/aminoacyl-tRNA synthetase-associated domain"/>
    <property type="match status" value="1"/>
</dbReference>
<dbReference type="GO" id="GO:0005829">
    <property type="term" value="C:cytosol"/>
    <property type="evidence" value="ECO:0007669"/>
    <property type="project" value="TreeGrafter"/>
</dbReference>
<dbReference type="InterPro" id="IPR004154">
    <property type="entry name" value="Anticodon-bd"/>
</dbReference>
<dbReference type="PANTHER" id="PTHR42753">
    <property type="entry name" value="MITOCHONDRIAL RIBOSOME PROTEIN L39/PROLYL-TRNA LIGASE FAMILY MEMBER"/>
    <property type="match status" value="1"/>
</dbReference>
<protein>
    <submittedName>
        <fullName evidence="7">Proline--tRNA ligase</fullName>
    </submittedName>
</protein>
<evidence type="ECO:0000313" key="8">
    <source>
        <dbReference type="Proteomes" id="UP000190206"/>
    </source>
</evidence>
<keyword evidence="7" id="KW-0436">Ligase</keyword>
<dbReference type="EMBL" id="MRAD01000017">
    <property type="protein sequence ID" value="OOO61318.1"/>
    <property type="molecule type" value="Genomic_DNA"/>
</dbReference>
<dbReference type="InterPro" id="IPR050062">
    <property type="entry name" value="Pro-tRNA_synthetase"/>
</dbReference>
<dbReference type="CDD" id="cd04334">
    <property type="entry name" value="ProRS-INS"/>
    <property type="match status" value="1"/>
</dbReference>
<feature type="domain" description="YbaK/aminoacyl-tRNA synthetase-associated" evidence="5">
    <location>
        <begin position="234"/>
        <end position="349"/>
    </location>
</feature>
<evidence type="ECO:0000313" key="9">
    <source>
        <dbReference type="Proteomes" id="UP000190256"/>
    </source>
</evidence>
<name>A0A1S9I1I1_9CLOT</name>
<reference evidence="7 9" key="2">
    <citation type="submission" date="2016-12" db="EMBL/GenBank/DDBJ databases">
        <title>Clostridium tepidum sp. nov., a close relative of Clostridium sporogenes and Clostridium botulinum Group I.</title>
        <authorList>
            <person name="Dobritsa A.P."/>
            <person name="Kutumbaka K.K."/>
            <person name="Werner K."/>
            <person name="Wiedmann M."/>
            <person name="Asmus A."/>
            <person name="Samadpour M."/>
        </authorList>
    </citation>
    <scope>NUCLEOTIDE SEQUENCE [LARGE SCALE GENOMIC DNA]</scope>
    <source>
        <strain evidence="7 9">IEH 97212</strain>
    </source>
</reference>
<keyword evidence="2" id="KW-0067">ATP-binding</keyword>
<gene>
    <name evidence="6" type="ORF">BS637_12905</name>
    <name evidence="7" type="ORF">BS638_11790</name>
</gene>
<dbReference type="InterPro" id="IPR045864">
    <property type="entry name" value="aa-tRNA-synth_II/BPL/LPL"/>
</dbReference>
<reference evidence="6 8" key="1">
    <citation type="submission" date="2016-12" db="EMBL/GenBank/DDBJ databases">
        <title>Clostridium tepidum sp. nov., a close relative of Clostridium sporogenes and Clostridium botulinum Group I.</title>
        <authorList>
            <person name="Dobritsa A.P."/>
            <person name="Kutumbaka K."/>
            <person name="Werner K."/>
            <person name="Samadpour M."/>
        </authorList>
    </citation>
    <scope>NUCLEOTIDE SEQUENCE [LARGE SCALE GENOMIC DNA]</scope>
    <source>
        <strain evidence="6 8">PE</strain>
    </source>
</reference>
<dbReference type="GO" id="GO:0002161">
    <property type="term" value="F:aminoacyl-tRNA deacylase activity"/>
    <property type="evidence" value="ECO:0007669"/>
    <property type="project" value="InterPro"/>
</dbReference>
<dbReference type="GO" id="GO:0140096">
    <property type="term" value="F:catalytic activity, acting on a protein"/>
    <property type="evidence" value="ECO:0007669"/>
    <property type="project" value="UniProtKB-ARBA"/>
</dbReference>
<dbReference type="InterPro" id="IPR036621">
    <property type="entry name" value="Anticodon-bd_dom_sf"/>
</dbReference>